<accession>A0A9P0AER7</accession>
<sequence>MAGNLSSFVQKMDIDNPGNLKRSNSAPMINEINARSVATTASTSNTTSRSSSPCNIFACTTVQSRTRRFSASFSPHHTPASSPRLTPRVSQLRQEECVDREAAHEKELHSAMVMSQSWEDLTVDPSSKSEDGSKSVRMLDPLHVSLPCGPPLCSSPSPTRSLTTRQCFSPSISMWKTSLSPSPTRKAFCTRSLSPVAMRPSSLGSVKRKFELDDNEPPAKRGGLLIAQSRLEVNSLSPLPGSLPSIGTPESVSSADSPGGFTFRPVDTPAASPLPSPQQSTPRPPPPPPDHPMQDLTKNTS</sequence>
<dbReference type="InterPro" id="IPR026716">
    <property type="entry name" value="PBIR1/2/3"/>
</dbReference>
<dbReference type="AlphaFoldDB" id="A0A9P0AER7"/>
<evidence type="ECO:0000256" key="2">
    <source>
        <dbReference type="SAM" id="MobiDB-lite"/>
    </source>
</evidence>
<keyword evidence="4" id="KW-1185">Reference proteome</keyword>
<evidence type="ECO:0000256" key="1">
    <source>
        <dbReference type="ARBA" id="ARBA00006725"/>
    </source>
</evidence>
<gene>
    <name evidence="3" type="ORF">BEMITA_LOCUS7886</name>
</gene>
<dbReference type="OrthoDB" id="10036177at2759"/>
<dbReference type="Proteomes" id="UP001152759">
    <property type="component" value="Chromosome 4"/>
</dbReference>
<dbReference type="PANTHER" id="PTHR22227:SF6">
    <property type="entry name" value="FAMILY WITH SEQUENCE SIMILARITY 122B ISOFORM X1"/>
    <property type="match status" value="1"/>
</dbReference>
<comment type="similarity">
    <text evidence="1">Belongs to the FAM122 family.</text>
</comment>
<dbReference type="PANTHER" id="PTHR22227">
    <property type="entry name" value="FAMILY WITH SEQUENCE SIMILARITY 122B ISOFORM X1"/>
    <property type="match status" value="1"/>
</dbReference>
<reference evidence="3" key="1">
    <citation type="submission" date="2021-12" db="EMBL/GenBank/DDBJ databases">
        <authorList>
            <person name="King R."/>
        </authorList>
    </citation>
    <scope>NUCLEOTIDE SEQUENCE</scope>
</reference>
<protein>
    <recommendedName>
        <fullName evidence="5">Protein FAM122A</fullName>
    </recommendedName>
</protein>
<proteinExistence type="inferred from homology"/>
<feature type="compositionally biased region" description="Pro residues" evidence="2">
    <location>
        <begin position="272"/>
        <end position="291"/>
    </location>
</feature>
<feature type="region of interest" description="Disordered" evidence="2">
    <location>
        <begin position="1"/>
        <end position="25"/>
    </location>
</feature>
<name>A0A9P0AER7_BEMTA</name>
<evidence type="ECO:0008006" key="5">
    <source>
        <dbReference type="Google" id="ProtNLM"/>
    </source>
</evidence>
<dbReference type="KEGG" id="btab:109035207"/>
<feature type="compositionally biased region" description="Low complexity" evidence="2">
    <location>
        <begin position="236"/>
        <end position="245"/>
    </location>
</feature>
<feature type="region of interest" description="Disordered" evidence="2">
    <location>
        <begin position="236"/>
        <end position="301"/>
    </location>
</feature>
<organism evidence="3 4">
    <name type="scientific">Bemisia tabaci</name>
    <name type="common">Sweetpotato whitefly</name>
    <name type="synonym">Aleurodes tabaci</name>
    <dbReference type="NCBI Taxonomy" id="7038"/>
    <lineage>
        <taxon>Eukaryota</taxon>
        <taxon>Metazoa</taxon>
        <taxon>Ecdysozoa</taxon>
        <taxon>Arthropoda</taxon>
        <taxon>Hexapoda</taxon>
        <taxon>Insecta</taxon>
        <taxon>Pterygota</taxon>
        <taxon>Neoptera</taxon>
        <taxon>Paraneoptera</taxon>
        <taxon>Hemiptera</taxon>
        <taxon>Sternorrhyncha</taxon>
        <taxon>Aleyrodoidea</taxon>
        <taxon>Aleyrodidae</taxon>
        <taxon>Aleyrodinae</taxon>
        <taxon>Bemisia</taxon>
    </lineage>
</organism>
<dbReference type="GO" id="GO:0004865">
    <property type="term" value="F:protein serine/threonine phosphatase inhibitor activity"/>
    <property type="evidence" value="ECO:0007669"/>
    <property type="project" value="InterPro"/>
</dbReference>
<feature type="region of interest" description="Disordered" evidence="2">
    <location>
        <begin position="70"/>
        <end position="89"/>
    </location>
</feature>
<dbReference type="EMBL" id="OU963865">
    <property type="protein sequence ID" value="CAH0389014.1"/>
    <property type="molecule type" value="Genomic_DNA"/>
</dbReference>
<evidence type="ECO:0000313" key="4">
    <source>
        <dbReference type="Proteomes" id="UP001152759"/>
    </source>
</evidence>
<evidence type="ECO:0000313" key="3">
    <source>
        <dbReference type="EMBL" id="CAH0389014.1"/>
    </source>
</evidence>